<feature type="transmembrane region" description="Helical" evidence="7">
    <location>
        <begin position="380"/>
        <end position="401"/>
    </location>
</feature>
<dbReference type="KEGG" id="clup:CLUP02_15828"/>
<gene>
    <name evidence="9" type="ORF">CLUP02_15828</name>
</gene>
<keyword evidence="2" id="KW-0813">Transport</keyword>
<evidence type="ECO:0000256" key="1">
    <source>
        <dbReference type="ARBA" id="ARBA00004141"/>
    </source>
</evidence>
<reference evidence="9" key="1">
    <citation type="journal article" date="2021" name="Mol. Plant Microbe Interact.">
        <title>Complete Genome Sequence of the Plant-Pathogenic Fungus Colletotrichum lupini.</title>
        <authorList>
            <person name="Baroncelli R."/>
            <person name="Pensec F."/>
            <person name="Da Lio D."/>
            <person name="Boufleur T."/>
            <person name="Vicente I."/>
            <person name="Sarrocco S."/>
            <person name="Picot A."/>
            <person name="Baraldi E."/>
            <person name="Sukno S."/>
            <person name="Thon M."/>
            <person name="Le Floch G."/>
        </authorList>
    </citation>
    <scope>NUCLEOTIDE SEQUENCE</scope>
    <source>
        <strain evidence="9">IMI 504893</strain>
    </source>
</reference>
<feature type="region of interest" description="Disordered" evidence="6">
    <location>
        <begin position="1"/>
        <end position="51"/>
    </location>
</feature>
<dbReference type="RefSeq" id="XP_049151899.1">
    <property type="nucleotide sequence ID" value="XM_049294752.1"/>
</dbReference>
<dbReference type="InterPro" id="IPR020846">
    <property type="entry name" value="MFS_dom"/>
</dbReference>
<evidence type="ECO:0000256" key="5">
    <source>
        <dbReference type="ARBA" id="ARBA00023136"/>
    </source>
</evidence>
<proteinExistence type="predicted"/>
<dbReference type="FunFam" id="1.20.1250.20:FF:000364">
    <property type="entry name" value="MFS general substrate transporter"/>
    <property type="match status" value="1"/>
</dbReference>
<evidence type="ECO:0000313" key="9">
    <source>
        <dbReference type="EMBL" id="UQC90298.1"/>
    </source>
</evidence>
<dbReference type="PROSITE" id="PS50850">
    <property type="entry name" value="MFS"/>
    <property type="match status" value="1"/>
</dbReference>
<feature type="compositionally biased region" description="Basic residues" evidence="6">
    <location>
        <begin position="1"/>
        <end position="10"/>
    </location>
</feature>
<feature type="transmembrane region" description="Helical" evidence="7">
    <location>
        <begin position="407"/>
        <end position="426"/>
    </location>
</feature>
<organism evidence="9 10">
    <name type="scientific">Colletotrichum lupini</name>
    <dbReference type="NCBI Taxonomy" id="145971"/>
    <lineage>
        <taxon>Eukaryota</taxon>
        <taxon>Fungi</taxon>
        <taxon>Dikarya</taxon>
        <taxon>Ascomycota</taxon>
        <taxon>Pezizomycotina</taxon>
        <taxon>Sordariomycetes</taxon>
        <taxon>Hypocreomycetidae</taxon>
        <taxon>Glomerellales</taxon>
        <taxon>Glomerellaceae</taxon>
        <taxon>Colletotrichum</taxon>
        <taxon>Colletotrichum acutatum species complex</taxon>
    </lineage>
</organism>
<dbReference type="GeneID" id="73349762"/>
<keyword evidence="10" id="KW-1185">Reference proteome</keyword>
<feature type="transmembrane region" description="Helical" evidence="7">
    <location>
        <begin position="147"/>
        <end position="166"/>
    </location>
</feature>
<feature type="transmembrane region" description="Helical" evidence="7">
    <location>
        <begin position="117"/>
        <end position="135"/>
    </location>
</feature>
<accession>A0A9Q8T6T4</accession>
<feature type="transmembrane region" description="Helical" evidence="7">
    <location>
        <begin position="76"/>
        <end position="93"/>
    </location>
</feature>
<feature type="transmembrane region" description="Helical" evidence="7">
    <location>
        <begin position="172"/>
        <end position="197"/>
    </location>
</feature>
<feature type="domain" description="Major facilitator superfamily (MFS) profile" evidence="8">
    <location>
        <begin position="80"/>
        <end position="505"/>
    </location>
</feature>
<keyword evidence="3 7" id="KW-0812">Transmembrane</keyword>
<feature type="transmembrane region" description="Helical" evidence="7">
    <location>
        <begin position="447"/>
        <end position="466"/>
    </location>
</feature>
<evidence type="ECO:0000256" key="7">
    <source>
        <dbReference type="SAM" id="Phobius"/>
    </source>
</evidence>
<dbReference type="EMBL" id="CP019480">
    <property type="protein sequence ID" value="UQC90298.1"/>
    <property type="molecule type" value="Genomic_DNA"/>
</dbReference>
<evidence type="ECO:0000256" key="2">
    <source>
        <dbReference type="ARBA" id="ARBA00022448"/>
    </source>
</evidence>
<dbReference type="PANTHER" id="PTHR43791">
    <property type="entry name" value="PERMEASE-RELATED"/>
    <property type="match status" value="1"/>
</dbReference>
<evidence type="ECO:0000256" key="6">
    <source>
        <dbReference type="SAM" id="MobiDB-lite"/>
    </source>
</evidence>
<dbReference type="Gene3D" id="1.20.1250.20">
    <property type="entry name" value="MFS general substrate transporter like domains"/>
    <property type="match status" value="2"/>
</dbReference>
<feature type="transmembrane region" description="Helical" evidence="7">
    <location>
        <begin position="242"/>
        <end position="265"/>
    </location>
</feature>
<dbReference type="Proteomes" id="UP000830671">
    <property type="component" value="Chromosome 8"/>
</dbReference>
<keyword evidence="4 7" id="KW-1133">Transmembrane helix</keyword>
<dbReference type="Pfam" id="PF07690">
    <property type="entry name" value="MFS_1"/>
    <property type="match status" value="1"/>
</dbReference>
<evidence type="ECO:0000313" key="10">
    <source>
        <dbReference type="Proteomes" id="UP000830671"/>
    </source>
</evidence>
<dbReference type="InterPro" id="IPR036259">
    <property type="entry name" value="MFS_trans_sf"/>
</dbReference>
<feature type="transmembrane region" description="Helical" evidence="7">
    <location>
        <begin position="209"/>
        <end position="230"/>
    </location>
</feature>
<name>A0A9Q8T6T4_9PEZI</name>
<feature type="transmembrane region" description="Helical" evidence="7">
    <location>
        <begin position="478"/>
        <end position="498"/>
    </location>
</feature>
<dbReference type="InterPro" id="IPR011701">
    <property type="entry name" value="MFS"/>
</dbReference>
<feature type="transmembrane region" description="Helical" evidence="7">
    <location>
        <begin position="353"/>
        <end position="373"/>
    </location>
</feature>
<dbReference type="AlphaFoldDB" id="A0A9Q8T6T4"/>
<dbReference type="SUPFAM" id="SSF103473">
    <property type="entry name" value="MFS general substrate transporter"/>
    <property type="match status" value="1"/>
</dbReference>
<dbReference type="GO" id="GO:0022857">
    <property type="term" value="F:transmembrane transporter activity"/>
    <property type="evidence" value="ECO:0007669"/>
    <property type="project" value="InterPro"/>
</dbReference>
<protein>
    <submittedName>
        <fullName evidence="9">Major facilitator superfamily transporter</fullName>
    </submittedName>
</protein>
<sequence>MENSLTKRKCQPITSATREMAVTRVSSDRSDIEHVSHEKDSVTHHEYQRNGNLSPDDVAFLGNFPEDKKKKAVRKVDYRLMPMLILLYLMAYLDKTNIGNAKIEGLLGSLHMTGVEYNIAVSVFFIPFVLAEVPSNMILHMFKRPSLYIGGIVTCWGIIMTCNGVVQSYGGLIAVRIFLGLFENRAGFLPGAILIISKWYLPNETQTRIALLYTSAASGGGVSGLLAFAIAKMDGVGGYEGWRWIFILEGLATVVIGVMCFFFLIDSPALSKWLDSDEKRYLELRQEARRVHRPSEFREKHFDKQALMSVLTDWKIYLLIFANWSNAVPNYAMKFTMPQIIKNMGYTSANAQLLTMPPYAVGAISAYIFSVFADRYSWRMPFIIGPQLCLVVAFSILFAKSADIKDNIALCYFAVCLACFGMYPILPGVNAWNVANTPSPEKRAISIGFLVCVGNIGGLIGSYIYLDKEAPTYPTGFGTSFGFASAGIIAVIALEILLKRLNEKKALQTEDEVRERYTEEELGRMGEKSPLFKYAL</sequence>
<dbReference type="GO" id="GO:0016020">
    <property type="term" value="C:membrane"/>
    <property type="evidence" value="ECO:0007669"/>
    <property type="project" value="UniProtKB-SubCell"/>
</dbReference>
<feature type="transmembrane region" description="Helical" evidence="7">
    <location>
        <begin position="314"/>
        <end position="333"/>
    </location>
</feature>
<dbReference type="PANTHER" id="PTHR43791:SF79">
    <property type="entry name" value="MAJOR FACILITATOR SUPERFAMILY (MFS) PROFILE DOMAIN-CONTAINING PROTEIN"/>
    <property type="match status" value="1"/>
</dbReference>
<dbReference type="FunFam" id="1.20.1250.20:FF:000034">
    <property type="entry name" value="MFS general substrate transporter"/>
    <property type="match status" value="1"/>
</dbReference>
<evidence type="ECO:0000256" key="4">
    <source>
        <dbReference type="ARBA" id="ARBA00022989"/>
    </source>
</evidence>
<evidence type="ECO:0000256" key="3">
    <source>
        <dbReference type="ARBA" id="ARBA00022692"/>
    </source>
</evidence>
<keyword evidence="5 7" id="KW-0472">Membrane</keyword>
<feature type="compositionally biased region" description="Basic and acidic residues" evidence="6">
    <location>
        <begin position="26"/>
        <end position="48"/>
    </location>
</feature>
<evidence type="ECO:0000259" key="8">
    <source>
        <dbReference type="PROSITE" id="PS50850"/>
    </source>
</evidence>
<comment type="subcellular location">
    <subcellularLocation>
        <location evidence="1">Membrane</location>
        <topology evidence="1">Multi-pass membrane protein</topology>
    </subcellularLocation>
</comment>